<evidence type="ECO:0000256" key="2">
    <source>
        <dbReference type="ARBA" id="ARBA00022723"/>
    </source>
</evidence>
<feature type="compositionally biased region" description="Low complexity" evidence="9">
    <location>
        <begin position="102"/>
        <end position="123"/>
    </location>
</feature>
<dbReference type="PANTHER" id="PTHR46179:SF13">
    <property type="entry name" value="C2H2-TYPE DOMAIN-CONTAINING PROTEIN"/>
    <property type="match status" value="1"/>
</dbReference>
<feature type="domain" description="C2H2-type" evidence="10">
    <location>
        <begin position="207"/>
        <end position="235"/>
    </location>
</feature>
<evidence type="ECO:0000256" key="7">
    <source>
        <dbReference type="ARBA" id="ARBA00023242"/>
    </source>
</evidence>
<evidence type="ECO:0000259" key="10">
    <source>
        <dbReference type="PROSITE" id="PS50157"/>
    </source>
</evidence>
<feature type="compositionally biased region" description="Low complexity" evidence="9">
    <location>
        <begin position="136"/>
        <end position="149"/>
    </location>
</feature>
<protein>
    <recommendedName>
        <fullName evidence="10">C2H2-type domain-containing protein</fullName>
    </recommendedName>
</protein>
<evidence type="ECO:0000313" key="12">
    <source>
        <dbReference type="Proteomes" id="UP000242381"/>
    </source>
</evidence>
<reference evidence="11 12" key="1">
    <citation type="journal article" date="2016" name="Proc. Natl. Acad. Sci. U.S.A.">
        <title>Lipid metabolic changes in an early divergent fungus govern the establishment of a mutualistic symbiosis with endobacteria.</title>
        <authorList>
            <person name="Lastovetsky O.A."/>
            <person name="Gaspar M.L."/>
            <person name="Mondo S.J."/>
            <person name="LaButti K.M."/>
            <person name="Sandor L."/>
            <person name="Grigoriev I.V."/>
            <person name="Henry S.A."/>
            <person name="Pawlowska T.E."/>
        </authorList>
    </citation>
    <scope>NUCLEOTIDE SEQUENCE [LARGE SCALE GENOMIC DNA]</scope>
    <source>
        <strain evidence="11 12">ATCC 11559</strain>
    </source>
</reference>
<dbReference type="InterPro" id="IPR036236">
    <property type="entry name" value="Znf_C2H2_sf"/>
</dbReference>
<dbReference type="InterPro" id="IPR051061">
    <property type="entry name" value="Zinc_finger_trans_reg"/>
</dbReference>
<dbReference type="SMART" id="SM00355">
    <property type="entry name" value="ZnF_C2H2"/>
    <property type="match status" value="4"/>
</dbReference>
<dbReference type="Gene3D" id="3.30.160.60">
    <property type="entry name" value="Classic Zinc Finger"/>
    <property type="match status" value="2"/>
</dbReference>
<evidence type="ECO:0000256" key="1">
    <source>
        <dbReference type="ARBA" id="ARBA00004123"/>
    </source>
</evidence>
<evidence type="ECO:0000313" key="11">
    <source>
        <dbReference type="EMBL" id="ORE16551.1"/>
    </source>
</evidence>
<evidence type="ECO:0000256" key="9">
    <source>
        <dbReference type="SAM" id="MobiDB-lite"/>
    </source>
</evidence>
<evidence type="ECO:0000256" key="5">
    <source>
        <dbReference type="ARBA" id="ARBA00023015"/>
    </source>
</evidence>
<keyword evidence="4" id="KW-0862">Zinc</keyword>
<dbReference type="VEuPathDB" id="FungiDB:BCV72DRAFT_256279"/>
<keyword evidence="2" id="KW-0479">Metal-binding</keyword>
<dbReference type="GO" id="GO:0006357">
    <property type="term" value="P:regulation of transcription by RNA polymerase II"/>
    <property type="evidence" value="ECO:0007669"/>
    <property type="project" value="TreeGrafter"/>
</dbReference>
<dbReference type="Proteomes" id="UP000242381">
    <property type="component" value="Unassembled WGS sequence"/>
</dbReference>
<organism evidence="11 12">
    <name type="scientific">Rhizopus microsporus</name>
    <dbReference type="NCBI Taxonomy" id="58291"/>
    <lineage>
        <taxon>Eukaryota</taxon>
        <taxon>Fungi</taxon>
        <taxon>Fungi incertae sedis</taxon>
        <taxon>Mucoromycota</taxon>
        <taxon>Mucoromycotina</taxon>
        <taxon>Mucoromycetes</taxon>
        <taxon>Mucorales</taxon>
        <taxon>Mucorineae</taxon>
        <taxon>Rhizopodaceae</taxon>
        <taxon>Rhizopus</taxon>
    </lineage>
</organism>
<dbReference type="PROSITE" id="PS00028">
    <property type="entry name" value="ZINC_FINGER_C2H2_1"/>
    <property type="match status" value="3"/>
</dbReference>
<keyword evidence="6" id="KW-0804">Transcription</keyword>
<dbReference type="InterPro" id="IPR013087">
    <property type="entry name" value="Znf_C2H2_type"/>
</dbReference>
<dbReference type="EMBL" id="KV921382">
    <property type="protein sequence ID" value="ORE16551.1"/>
    <property type="molecule type" value="Genomic_DNA"/>
</dbReference>
<evidence type="ECO:0000256" key="3">
    <source>
        <dbReference type="ARBA" id="ARBA00022771"/>
    </source>
</evidence>
<dbReference type="GO" id="GO:0008270">
    <property type="term" value="F:zinc ion binding"/>
    <property type="evidence" value="ECO:0007669"/>
    <property type="project" value="UniProtKB-KW"/>
</dbReference>
<feature type="region of interest" description="Disordered" evidence="9">
    <location>
        <begin position="101"/>
        <end position="123"/>
    </location>
</feature>
<dbReference type="GO" id="GO:0005634">
    <property type="term" value="C:nucleus"/>
    <property type="evidence" value="ECO:0007669"/>
    <property type="project" value="UniProtKB-SubCell"/>
</dbReference>
<keyword evidence="5" id="KW-0805">Transcription regulation</keyword>
<name>A0A0A1MNR9_RHIZD</name>
<keyword evidence="3 8" id="KW-0863">Zinc-finger</keyword>
<gene>
    <name evidence="11" type="ORF">BCV71DRAFT_271544</name>
</gene>
<sequence>MAIEERNDYLNSKLHIENRYDSLLALIDTIYPPQFCTLCDYLFDSPHDFKLHFKEKHKKQPRYLCIHPHCDQRFISKGALRFHISRSHLVINAPRQEPLIYHHPSSTASSPATSPTHSTTPPPSFAFLPSSASTISISSTTTSSPPLISKKNRKKQEKKMLLLDDDLSTPSPPPSPFSLYNSNKKLSKKPTLSPAAESFLNSIYPPTQCPACMKTFNRKTNVIKHLTQAHAGEEPYRCIYPKCTHPRLYATREGLVYHIVRVHDEQ</sequence>
<comment type="subcellular location">
    <subcellularLocation>
        <location evidence="1">Nucleus</location>
    </subcellularLocation>
</comment>
<keyword evidence="7" id="KW-0539">Nucleus</keyword>
<evidence type="ECO:0000256" key="8">
    <source>
        <dbReference type="PROSITE-ProRule" id="PRU00042"/>
    </source>
</evidence>
<dbReference type="PANTHER" id="PTHR46179">
    <property type="entry name" value="ZINC FINGER PROTEIN"/>
    <property type="match status" value="1"/>
</dbReference>
<accession>A0A0A1MNR9</accession>
<feature type="region of interest" description="Disordered" evidence="9">
    <location>
        <begin position="136"/>
        <end position="156"/>
    </location>
</feature>
<evidence type="ECO:0000256" key="6">
    <source>
        <dbReference type="ARBA" id="ARBA00023163"/>
    </source>
</evidence>
<evidence type="ECO:0000256" key="4">
    <source>
        <dbReference type="ARBA" id="ARBA00022833"/>
    </source>
</evidence>
<dbReference type="OMA" id="YPPLQCP"/>
<dbReference type="PROSITE" id="PS50157">
    <property type="entry name" value="ZINC_FINGER_C2H2_2"/>
    <property type="match status" value="1"/>
</dbReference>
<dbReference type="AlphaFoldDB" id="A0A0A1MNR9"/>
<dbReference type="SUPFAM" id="SSF57667">
    <property type="entry name" value="beta-beta-alpha zinc fingers"/>
    <property type="match status" value="1"/>
</dbReference>
<proteinExistence type="predicted"/>